<keyword evidence="2" id="KW-1185">Reference proteome</keyword>
<organism evidence="1 2">
    <name type="scientific">Lindgomyces ingoldianus</name>
    <dbReference type="NCBI Taxonomy" id="673940"/>
    <lineage>
        <taxon>Eukaryota</taxon>
        <taxon>Fungi</taxon>
        <taxon>Dikarya</taxon>
        <taxon>Ascomycota</taxon>
        <taxon>Pezizomycotina</taxon>
        <taxon>Dothideomycetes</taxon>
        <taxon>Pleosporomycetidae</taxon>
        <taxon>Pleosporales</taxon>
        <taxon>Lindgomycetaceae</taxon>
        <taxon>Lindgomyces</taxon>
    </lineage>
</organism>
<evidence type="ECO:0000313" key="1">
    <source>
        <dbReference type="EMBL" id="KAF2475179.1"/>
    </source>
</evidence>
<accession>A0ACB6R7F2</accession>
<sequence>QAIMALVASGITSAGASVALSNFTPRIENLPQQCQAVYTRPIAGCEAGDFGSNSRCSSSCVKGLVDIQNLVTQACATVDVPETSIIGVFLLGKGIPAL</sequence>
<feature type="non-terminal residue" evidence="1">
    <location>
        <position position="1"/>
    </location>
</feature>
<evidence type="ECO:0000313" key="2">
    <source>
        <dbReference type="Proteomes" id="UP000799755"/>
    </source>
</evidence>
<feature type="non-terminal residue" evidence="1">
    <location>
        <position position="98"/>
    </location>
</feature>
<dbReference type="EMBL" id="MU003496">
    <property type="protein sequence ID" value="KAF2475179.1"/>
    <property type="molecule type" value="Genomic_DNA"/>
</dbReference>
<comment type="caution">
    <text evidence="1">The sequence shown here is derived from an EMBL/GenBank/DDBJ whole genome shotgun (WGS) entry which is preliminary data.</text>
</comment>
<dbReference type="Proteomes" id="UP000799755">
    <property type="component" value="Unassembled WGS sequence"/>
</dbReference>
<gene>
    <name evidence="1" type="ORF">BDR25DRAFT_184538</name>
</gene>
<reference evidence="1" key="1">
    <citation type="journal article" date="2020" name="Stud. Mycol.">
        <title>101 Dothideomycetes genomes: a test case for predicting lifestyles and emergence of pathogens.</title>
        <authorList>
            <person name="Haridas S."/>
            <person name="Albert R."/>
            <person name="Binder M."/>
            <person name="Bloem J."/>
            <person name="Labutti K."/>
            <person name="Salamov A."/>
            <person name="Andreopoulos B."/>
            <person name="Baker S."/>
            <person name="Barry K."/>
            <person name="Bills G."/>
            <person name="Bluhm B."/>
            <person name="Cannon C."/>
            <person name="Castanera R."/>
            <person name="Culley D."/>
            <person name="Daum C."/>
            <person name="Ezra D."/>
            <person name="Gonzalez J."/>
            <person name="Henrissat B."/>
            <person name="Kuo A."/>
            <person name="Liang C."/>
            <person name="Lipzen A."/>
            <person name="Lutzoni F."/>
            <person name="Magnuson J."/>
            <person name="Mondo S."/>
            <person name="Nolan M."/>
            <person name="Ohm R."/>
            <person name="Pangilinan J."/>
            <person name="Park H.-J."/>
            <person name="Ramirez L."/>
            <person name="Alfaro M."/>
            <person name="Sun H."/>
            <person name="Tritt A."/>
            <person name="Yoshinaga Y."/>
            <person name="Zwiers L.-H."/>
            <person name="Turgeon B."/>
            <person name="Goodwin S."/>
            <person name="Spatafora J."/>
            <person name="Crous P."/>
            <person name="Grigoriev I."/>
        </authorList>
    </citation>
    <scope>NUCLEOTIDE SEQUENCE</scope>
    <source>
        <strain evidence="1">ATCC 200398</strain>
    </source>
</reference>
<name>A0ACB6R7F2_9PLEO</name>
<proteinExistence type="predicted"/>
<protein>
    <submittedName>
        <fullName evidence="1">Uncharacterized protein</fullName>
    </submittedName>
</protein>